<name>A0AA38HE95_9TREE</name>
<evidence type="ECO:0000256" key="8">
    <source>
        <dbReference type="ARBA" id="ARBA00032448"/>
    </source>
</evidence>
<evidence type="ECO:0000313" key="13">
    <source>
        <dbReference type="EMBL" id="KAI9638660.1"/>
    </source>
</evidence>
<evidence type="ECO:0000256" key="10">
    <source>
        <dbReference type="ARBA" id="ARBA00033096"/>
    </source>
</evidence>
<accession>A0AA38HE95</accession>
<reference evidence="13" key="1">
    <citation type="journal article" date="2022" name="G3 (Bethesda)">
        <title>High quality genome of the basidiomycete yeast Dioszegia hungarica PDD-24b-2 isolated from cloud water.</title>
        <authorList>
            <person name="Jarrige D."/>
            <person name="Haridas S."/>
            <person name="Bleykasten-Grosshans C."/>
            <person name="Joly M."/>
            <person name="Nadalig T."/>
            <person name="Sancelme M."/>
            <person name="Vuilleumier S."/>
            <person name="Grigoriev I.V."/>
            <person name="Amato P."/>
            <person name="Bringel F."/>
        </authorList>
    </citation>
    <scope>NUCLEOTIDE SEQUENCE</scope>
    <source>
        <strain evidence="13">PDD-24b-2</strain>
    </source>
</reference>
<evidence type="ECO:0000313" key="14">
    <source>
        <dbReference type="Proteomes" id="UP001164286"/>
    </source>
</evidence>
<dbReference type="PROSITE" id="PS00723">
    <property type="entry name" value="POLYPRENYL_SYNTHASE_1"/>
    <property type="match status" value="1"/>
</dbReference>
<dbReference type="CDD" id="cd00685">
    <property type="entry name" value="Trans_IPPS_HT"/>
    <property type="match status" value="1"/>
</dbReference>
<keyword evidence="14" id="KW-1185">Reference proteome</keyword>
<comment type="cofactor">
    <cofactor evidence="1">
        <name>Mg(2+)</name>
        <dbReference type="ChEBI" id="CHEBI:18420"/>
    </cofactor>
</comment>
<dbReference type="InterPro" id="IPR000092">
    <property type="entry name" value="Polyprenyl_synt"/>
</dbReference>
<feature type="region of interest" description="Disordered" evidence="12">
    <location>
        <begin position="339"/>
        <end position="363"/>
    </location>
</feature>
<evidence type="ECO:0000256" key="6">
    <source>
        <dbReference type="ARBA" id="ARBA00032380"/>
    </source>
</evidence>
<evidence type="ECO:0000256" key="4">
    <source>
        <dbReference type="ARBA" id="ARBA00022842"/>
    </source>
</evidence>
<evidence type="ECO:0000256" key="2">
    <source>
        <dbReference type="ARBA" id="ARBA00006706"/>
    </source>
</evidence>
<dbReference type="RefSeq" id="XP_052948437.1">
    <property type="nucleotide sequence ID" value="XM_053086747.1"/>
</dbReference>
<keyword evidence="11" id="KW-0808">Transferase</keyword>
<dbReference type="PANTHER" id="PTHR12001:SF44">
    <property type="entry name" value="GERANYLGERANYL PYROPHOSPHATE SYNTHASE"/>
    <property type="match status" value="1"/>
</dbReference>
<dbReference type="Pfam" id="PF00348">
    <property type="entry name" value="polyprenyl_synt"/>
    <property type="match status" value="1"/>
</dbReference>
<dbReference type="GO" id="GO:0046872">
    <property type="term" value="F:metal ion binding"/>
    <property type="evidence" value="ECO:0007669"/>
    <property type="project" value="UniProtKB-KW"/>
</dbReference>
<dbReference type="InterPro" id="IPR008949">
    <property type="entry name" value="Isoprenoid_synthase_dom_sf"/>
</dbReference>
<sequence>MDYSNLRSKFRATKWTPSNEDILLEPYTYISANPGKEIRSKMIEAFDIWLEVPKGDLEAIKGIVRMLHNASLLMDDVEDNSELRRGLPVAHTVYGVPQTINTANYVYFLAVQELLKLEKYDEAERAGDGAEGNKGNGNANGKGKGKASTADLVAVVNDELLQLHRGQGLDLFWRDSLQCPTEEEYVEMVLGKTGGLFRIAVKLMMARSDNDVDYVPLVNLISVFFQIRDDYMNLQSAEYEDNKGFAEDLSEGKFSFPVVHGIRADGSNRQILNVLQKRTNSHSLKTYIVNHLRHSTKSFAYTRQVLETIKAQLEDEVQSLGGNVMLEAILKKLDIPQEGEEERKANGTSGVNGLTVNGAGNGH</sequence>
<dbReference type="Proteomes" id="UP001164286">
    <property type="component" value="Unassembled WGS sequence"/>
</dbReference>
<dbReference type="SUPFAM" id="SSF48576">
    <property type="entry name" value="Terpenoid synthases"/>
    <property type="match status" value="1"/>
</dbReference>
<dbReference type="PANTHER" id="PTHR12001">
    <property type="entry name" value="GERANYLGERANYL PYROPHOSPHATE SYNTHASE"/>
    <property type="match status" value="1"/>
</dbReference>
<evidence type="ECO:0000256" key="7">
    <source>
        <dbReference type="ARBA" id="ARBA00032424"/>
    </source>
</evidence>
<dbReference type="InterPro" id="IPR033749">
    <property type="entry name" value="Polyprenyl_synt_CS"/>
</dbReference>
<dbReference type="Gene3D" id="1.10.600.10">
    <property type="entry name" value="Farnesyl Diphosphate Synthase"/>
    <property type="match status" value="1"/>
</dbReference>
<comment type="similarity">
    <text evidence="2 11">Belongs to the FPP/GGPP synthase family.</text>
</comment>
<gene>
    <name evidence="13" type="ORF">MKK02DRAFT_23565</name>
</gene>
<dbReference type="EMBL" id="JAKWFO010000003">
    <property type="protein sequence ID" value="KAI9638660.1"/>
    <property type="molecule type" value="Genomic_DNA"/>
</dbReference>
<dbReference type="GeneID" id="77725948"/>
<keyword evidence="4" id="KW-0460">Magnesium</keyword>
<dbReference type="GO" id="GO:0004659">
    <property type="term" value="F:prenyltransferase activity"/>
    <property type="evidence" value="ECO:0007669"/>
    <property type="project" value="InterPro"/>
</dbReference>
<protein>
    <recommendedName>
        <fullName evidence="9">(2E,6E)-farnesyl diphosphate synthase</fullName>
    </recommendedName>
    <alternativeName>
        <fullName evidence="8">Dimethylallyltranstransferase</fullName>
    </alternativeName>
    <alternativeName>
        <fullName evidence="7">Farnesyl diphosphate synthase</fullName>
    </alternativeName>
    <alternativeName>
        <fullName evidence="5">Farnesyltranstransferase</fullName>
    </alternativeName>
    <alternativeName>
        <fullName evidence="10">Geranylgeranyl diphosphate synthase</fullName>
    </alternativeName>
    <alternativeName>
        <fullName evidence="6">Geranyltranstransferase</fullName>
    </alternativeName>
</protein>
<dbReference type="GO" id="GO:0008299">
    <property type="term" value="P:isoprenoid biosynthetic process"/>
    <property type="evidence" value="ECO:0007669"/>
    <property type="project" value="InterPro"/>
</dbReference>
<evidence type="ECO:0000256" key="5">
    <source>
        <dbReference type="ARBA" id="ARBA00032052"/>
    </source>
</evidence>
<keyword evidence="3" id="KW-0479">Metal-binding</keyword>
<comment type="caution">
    <text evidence="13">The sequence shown here is derived from an EMBL/GenBank/DDBJ whole genome shotgun (WGS) entry which is preliminary data.</text>
</comment>
<evidence type="ECO:0000256" key="3">
    <source>
        <dbReference type="ARBA" id="ARBA00022723"/>
    </source>
</evidence>
<evidence type="ECO:0000256" key="1">
    <source>
        <dbReference type="ARBA" id="ARBA00001946"/>
    </source>
</evidence>
<evidence type="ECO:0000256" key="11">
    <source>
        <dbReference type="RuleBase" id="RU004466"/>
    </source>
</evidence>
<organism evidence="13 14">
    <name type="scientific">Dioszegia hungarica</name>
    <dbReference type="NCBI Taxonomy" id="4972"/>
    <lineage>
        <taxon>Eukaryota</taxon>
        <taxon>Fungi</taxon>
        <taxon>Dikarya</taxon>
        <taxon>Basidiomycota</taxon>
        <taxon>Agaricomycotina</taxon>
        <taxon>Tremellomycetes</taxon>
        <taxon>Tremellales</taxon>
        <taxon>Bulleribasidiaceae</taxon>
        <taxon>Dioszegia</taxon>
    </lineage>
</organism>
<evidence type="ECO:0000256" key="9">
    <source>
        <dbReference type="ARBA" id="ARBA00032873"/>
    </source>
</evidence>
<proteinExistence type="inferred from homology"/>
<dbReference type="AlphaFoldDB" id="A0AA38HE95"/>
<evidence type="ECO:0000256" key="12">
    <source>
        <dbReference type="SAM" id="MobiDB-lite"/>
    </source>
</evidence>
<feature type="compositionally biased region" description="Polar residues" evidence="12">
    <location>
        <begin position="346"/>
        <end position="355"/>
    </location>
</feature>